<evidence type="ECO:0000256" key="2">
    <source>
        <dbReference type="SAM" id="Phobius"/>
    </source>
</evidence>
<name>A0AAJ0C5Y3_9PEZI</name>
<evidence type="ECO:0000313" key="4">
    <source>
        <dbReference type="Proteomes" id="UP001244011"/>
    </source>
</evidence>
<accession>A0AAJ0C5Y3</accession>
<reference evidence="3" key="1">
    <citation type="submission" date="2023-06" db="EMBL/GenBank/DDBJ databases">
        <title>Genome-scale phylogeny and comparative genomics of the fungal order Sordariales.</title>
        <authorList>
            <consortium name="Lawrence Berkeley National Laboratory"/>
            <person name="Hensen N."/>
            <person name="Bonometti L."/>
            <person name="Westerberg I."/>
            <person name="Brannstrom I.O."/>
            <person name="Guillou S."/>
            <person name="Cros-Aarteil S."/>
            <person name="Calhoun S."/>
            <person name="Haridas S."/>
            <person name="Kuo A."/>
            <person name="Mondo S."/>
            <person name="Pangilinan J."/>
            <person name="Riley R."/>
            <person name="Labutti K."/>
            <person name="Andreopoulos B."/>
            <person name="Lipzen A."/>
            <person name="Chen C."/>
            <person name="Yanf M."/>
            <person name="Daum C."/>
            <person name="Ng V."/>
            <person name="Clum A."/>
            <person name="Steindorff A."/>
            <person name="Ohm R."/>
            <person name="Martin F."/>
            <person name="Silar P."/>
            <person name="Natvig D."/>
            <person name="Lalanne C."/>
            <person name="Gautier V."/>
            <person name="Ament-Velasquez S.L."/>
            <person name="Kruys A."/>
            <person name="Hutchinson M.I."/>
            <person name="Powell A.J."/>
            <person name="Barry K."/>
            <person name="Miller A.N."/>
            <person name="Grigoriev I.V."/>
            <person name="Debuchy R."/>
            <person name="Gladieux P."/>
            <person name="Thoren M.H."/>
            <person name="Johannesson H."/>
        </authorList>
    </citation>
    <scope>NUCLEOTIDE SEQUENCE</scope>
    <source>
        <strain evidence="3">8032-3</strain>
    </source>
</reference>
<feature type="region of interest" description="Disordered" evidence="1">
    <location>
        <begin position="51"/>
        <end position="72"/>
    </location>
</feature>
<dbReference type="RefSeq" id="XP_060284474.1">
    <property type="nucleotide sequence ID" value="XM_060426047.1"/>
</dbReference>
<keyword evidence="2" id="KW-0472">Membrane</keyword>
<gene>
    <name evidence="3" type="ORF">QBC33DRAFT_514528</name>
</gene>
<feature type="region of interest" description="Disordered" evidence="1">
    <location>
        <begin position="115"/>
        <end position="134"/>
    </location>
</feature>
<dbReference type="Proteomes" id="UP001244011">
    <property type="component" value="Unassembled WGS sequence"/>
</dbReference>
<dbReference type="GeneID" id="85309234"/>
<dbReference type="AlphaFoldDB" id="A0AAJ0C5Y3"/>
<evidence type="ECO:0000313" key="3">
    <source>
        <dbReference type="EMBL" id="KAK1768261.1"/>
    </source>
</evidence>
<dbReference type="EMBL" id="MU839006">
    <property type="protein sequence ID" value="KAK1768261.1"/>
    <property type="molecule type" value="Genomic_DNA"/>
</dbReference>
<organism evidence="3 4">
    <name type="scientific">Phialemonium atrogriseum</name>
    <dbReference type="NCBI Taxonomy" id="1093897"/>
    <lineage>
        <taxon>Eukaryota</taxon>
        <taxon>Fungi</taxon>
        <taxon>Dikarya</taxon>
        <taxon>Ascomycota</taxon>
        <taxon>Pezizomycotina</taxon>
        <taxon>Sordariomycetes</taxon>
        <taxon>Sordariomycetidae</taxon>
        <taxon>Cephalothecales</taxon>
        <taxon>Cephalothecaceae</taxon>
        <taxon>Phialemonium</taxon>
    </lineage>
</organism>
<feature type="transmembrane region" description="Helical" evidence="2">
    <location>
        <begin position="25"/>
        <end position="45"/>
    </location>
</feature>
<proteinExistence type="predicted"/>
<keyword evidence="2" id="KW-0812">Transmembrane</keyword>
<keyword evidence="4" id="KW-1185">Reference proteome</keyword>
<sequence>MGLAGVGDSATSAIGDVAGSGLDPAAKIILVILIIALLVIAIIVWDSKRRNENHGRGDEEVTEGGGIHPDQWSTPVVVARQPGMTESGGIHPDQWSTPVAVARQPDMTETIRDARRTSLNSSTSSVDHHQPEDTVSLLGREDATRGGRLTAPDPVVIPTLGTPRNLPIIYVPPSAKDSRVRRAPWH</sequence>
<evidence type="ECO:0000256" key="1">
    <source>
        <dbReference type="SAM" id="MobiDB-lite"/>
    </source>
</evidence>
<comment type="caution">
    <text evidence="3">The sequence shown here is derived from an EMBL/GenBank/DDBJ whole genome shotgun (WGS) entry which is preliminary data.</text>
</comment>
<protein>
    <submittedName>
        <fullName evidence="3">Uncharacterized protein</fullName>
    </submittedName>
</protein>
<keyword evidence="2" id="KW-1133">Transmembrane helix</keyword>